<evidence type="ECO:0000256" key="12">
    <source>
        <dbReference type="ARBA" id="ARBA00080511"/>
    </source>
</evidence>
<dbReference type="PANTHER" id="PTHR11728">
    <property type="entry name" value="GLYCEROL-3-PHOSPHATE DEHYDROGENASE"/>
    <property type="match status" value="1"/>
</dbReference>
<comment type="caution">
    <text evidence="13">Lacks conserved residue(s) required for the propagation of feature annotation.</text>
</comment>
<evidence type="ECO:0000256" key="15">
    <source>
        <dbReference type="PIRSR" id="PIRSR000114-2"/>
    </source>
</evidence>
<feature type="binding site" evidence="13">
    <location>
        <position position="190"/>
    </location>
    <ligand>
        <name>sn-glycerol 3-phosphate</name>
        <dbReference type="ChEBI" id="CHEBI:57597"/>
    </ligand>
</feature>
<comment type="catalytic activity">
    <reaction evidence="13">
        <text>sn-glycerol 3-phosphate + NAD(+) = dihydroxyacetone phosphate + NADH + H(+)</text>
        <dbReference type="Rhea" id="RHEA:11092"/>
        <dbReference type="ChEBI" id="CHEBI:15378"/>
        <dbReference type="ChEBI" id="CHEBI:57540"/>
        <dbReference type="ChEBI" id="CHEBI:57597"/>
        <dbReference type="ChEBI" id="CHEBI:57642"/>
        <dbReference type="ChEBI" id="CHEBI:57945"/>
        <dbReference type="EC" id="1.1.1.94"/>
    </reaction>
</comment>
<dbReference type="OrthoDB" id="9812273at2"/>
<comment type="function">
    <text evidence="13">Catalyzes the reduction of the glycolytic intermediate dihydroxyacetone phosphate (DHAP) to sn-glycerol 3-phosphate (G3P), the key precursor for phospholipid synthesis.</text>
</comment>
<dbReference type="Gene3D" id="3.40.50.720">
    <property type="entry name" value="NAD(P)-binding Rossmann-like Domain"/>
    <property type="match status" value="1"/>
</dbReference>
<dbReference type="EC" id="1.1.1.94" evidence="10 13"/>
<feature type="binding site" evidence="13">
    <location>
        <position position="254"/>
    </location>
    <ligand>
        <name>NADPH</name>
        <dbReference type="ChEBI" id="CHEBI:57783"/>
    </ligand>
</feature>
<evidence type="ECO:0000256" key="10">
    <source>
        <dbReference type="ARBA" id="ARBA00066687"/>
    </source>
</evidence>
<dbReference type="GO" id="GO:0006650">
    <property type="term" value="P:glycerophospholipid metabolic process"/>
    <property type="evidence" value="ECO:0007669"/>
    <property type="project" value="UniProtKB-UniRule"/>
</dbReference>
<dbReference type="PROSITE" id="PS00957">
    <property type="entry name" value="NAD_G3PDH"/>
    <property type="match status" value="1"/>
</dbReference>
<feature type="binding site" evidence="16">
    <location>
        <position position="84"/>
    </location>
    <ligand>
        <name>NAD(+)</name>
        <dbReference type="ChEBI" id="CHEBI:57540"/>
    </ligand>
</feature>
<dbReference type="GO" id="GO:0005829">
    <property type="term" value="C:cytosol"/>
    <property type="evidence" value="ECO:0007669"/>
    <property type="project" value="TreeGrafter"/>
</dbReference>
<evidence type="ECO:0000259" key="18">
    <source>
        <dbReference type="Pfam" id="PF01210"/>
    </source>
</evidence>
<comment type="catalytic activity">
    <reaction evidence="9">
        <text>sn-glycerol 3-phosphate + NADP(+) = dihydroxyacetone phosphate + NADPH + H(+)</text>
        <dbReference type="Rhea" id="RHEA:11096"/>
        <dbReference type="ChEBI" id="CHEBI:15378"/>
        <dbReference type="ChEBI" id="CHEBI:57597"/>
        <dbReference type="ChEBI" id="CHEBI:57642"/>
        <dbReference type="ChEBI" id="CHEBI:57783"/>
        <dbReference type="ChEBI" id="CHEBI:58349"/>
        <dbReference type="EC" id="1.1.1.94"/>
    </reaction>
    <physiologicalReaction direction="right-to-left" evidence="9">
        <dbReference type="Rhea" id="RHEA:11098"/>
    </physiologicalReaction>
</comment>
<dbReference type="NCBIfam" id="NF000942">
    <property type="entry name" value="PRK00094.1-4"/>
    <property type="match status" value="1"/>
</dbReference>
<keyword evidence="8 13" id="KW-1208">Phospholipid metabolism</keyword>
<dbReference type="Pfam" id="PF01210">
    <property type="entry name" value="NAD_Gly3P_dh_N"/>
    <property type="match status" value="1"/>
</dbReference>
<evidence type="ECO:0000313" key="21">
    <source>
        <dbReference type="Proteomes" id="UP000483018"/>
    </source>
</evidence>
<keyword evidence="5 13" id="KW-0520">NAD</keyword>
<evidence type="ECO:0000256" key="6">
    <source>
        <dbReference type="ARBA" id="ARBA00023098"/>
    </source>
</evidence>
<feature type="binding site" evidence="13">
    <location>
        <position position="137"/>
    </location>
    <ligand>
        <name>sn-glycerol 3-phosphate</name>
        <dbReference type="ChEBI" id="CHEBI:57597"/>
    </ligand>
</feature>
<dbReference type="NCBIfam" id="NF000940">
    <property type="entry name" value="PRK00094.1-2"/>
    <property type="match status" value="1"/>
</dbReference>
<keyword evidence="4 13" id="KW-0560">Oxidoreductase</keyword>
<keyword evidence="3 13" id="KW-0521">NADP</keyword>
<feature type="binding site" evidence="13">
    <location>
        <position position="255"/>
    </location>
    <ligand>
        <name>sn-glycerol 3-phosphate</name>
        <dbReference type="ChEBI" id="CHEBI:57597"/>
    </ligand>
</feature>
<dbReference type="GO" id="GO:0046167">
    <property type="term" value="P:glycerol-3-phosphate biosynthetic process"/>
    <property type="evidence" value="ECO:0007669"/>
    <property type="project" value="UniProtKB-UniRule"/>
</dbReference>
<dbReference type="HAMAP" id="MF_00394">
    <property type="entry name" value="NAD_Glyc3P_dehydrog"/>
    <property type="match status" value="1"/>
</dbReference>
<dbReference type="FunFam" id="1.10.1040.10:FF:000001">
    <property type="entry name" value="Glycerol-3-phosphate dehydrogenase [NAD(P)+]"/>
    <property type="match status" value="1"/>
</dbReference>
<feature type="domain" description="Glycerol-3-phosphate dehydrogenase NAD-dependent C-terminal" evidence="19">
    <location>
        <begin position="179"/>
        <end position="319"/>
    </location>
</feature>
<dbReference type="PANTHER" id="PTHR11728:SF1">
    <property type="entry name" value="GLYCEROL-3-PHOSPHATE DEHYDROGENASE [NAD(+)] 2, CHLOROPLASTIC"/>
    <property type="match status" value="1"/>
</dbReference>
<evidence type="ECO:0000256" key="5">
    <source>
        <dbReference type="ARBA" id="ARBA00023027"/>
    </source>
</evidence>
<organism evidence="20 21">
    <name type="scientific">Defluviitalea raffinosedens</name>
    <dbReference type="NCBI Taxonomy" id="1450156"/>
    <lineage>
        <taxon>Bacteria</taxon>
        <taxon>Bacillati</taxon>
        <taxon>Bacillota</taxon>
        <taxon>Clostridia</taxon>
        <taxon>Lachnospirales</taxon>
        <taxon>Defluviitaleaceae</taxon>
        <taxon>Defluviitalea</taxon>
    </lineage>
</organism>
<dbReference type="GO" id="GO:0046168">
    <property type="term" value="P:glycerol-3-phosphate catabolic process"/>
    <property type="evidence" value="ECO:0007669"/>
    <property type="project" value="InterPro"/>
</dbReference>
<evidence type="ECO:0000256" key="3">
    <source>
        <dbReference type="ARBA" id="ARBA00022857"/>
    </source>
</evidence>
<dbReference type="InterPro" id="IPR013328">
    <property type="entry name" value="6PGD_dom2"/>
</dbReference>
<evidence type="ECO:0000256" key="8">
    <source>
        <dbReference type="ARBA" id="ARBA00023264"/>
    </source>
</evidence>
<evidence type="ECO:0000256" key="1">
    <source>
        <dbReference type="ARBA" id="ARBA00011009"/>
    </source>
</evidence>
<dbReference type="FunFam" id="3.40.50.720:FF:000019">
    <property type="entry name" value="Glycerol-3-phosphate dehydrogenase [NAD(P)+]"/>
    <property type="match status" value="1"/>
</dbReference>
<gene>
    <name evidence="13" type="primary">gpsA</name>
    <name evidence="20" type="ORF">GND95_01640</name>
</gene>
<name>A0A7C8LF01_9FIRM</name>
<keyword evidence="2 13" id="KW-0444">Lipid biosynthesis</keyword>
<proteinExistence type="inferred from homology"/>
<evidence type="ECO:0000256" key="14">
    <source>
        <dbReference type="PIRSR" id="PIRSR000114-1"/>
    </source>
</evidence>
<dbReference type="RefSeq" id="WP_158739067.1">
    <property type="nucleotide sequence ID" value="NZ_WSLF01000001.1"/>
</dbReference>
<feature type="binding site" evidence="13">
    <location>
        <position position="243"/>
    </location>
    <ligand>
        <name>sn-glycerol 3-phosphate</name>
        <dbReference type="ChEBI" id="CHEBI:57597"/>
    </ligand>
</feature>
<dbReference type="SUPFAM" id="SSF51735">
    <property type="entry name" value="NAD(P)-binding Rossmann-fold domains"/>
    <property type="match status" value="1"/>
</dbReference>
<feature type="binding site" evidence="13">
    <location>
        <position position="253"/>
    </location>
    <ligand>
        <name>sn-glycerol 3-phosphate</name>
        <dbReference type="ChEBI" id="CHEBI:57597"/>
    </ligand>
</feature>
<dbReference type="Pfam" id="PF07479">
    <property type="entry name" value="NAD_Gly3P_dh_C"/>
    <property type="match status" value="1"/>
</dbReference>
<dbReference type="GO" id="GO:0008654">
    <property type="term" value="P:phospholipid biosynthetic process"/>
    <property type="evidence" value="ECO:0007669"/>
    <property type="project" value="UniProtKB-KW"/>
</dbReference>
<dbReference type="InterPro" id="IPR011128">
    <property type="entry name" value="G3P_DH_NAD-dep_N"/>
</dbReference>
<comment type="similarity">
    <text evidence="1 13 17">Belongs to the NAD-dependent glycerol-3-phosphate dehydrogenase family.</text>
</comment>
<keyword evidence="7 13" id="KW-0594">Phospholipid biosynthesis</keyword>
<evidence type="ECO:0000256" key="11">
    <source>
        <dbReference type="ARBA" id="ARBA00069372"/>
    </source>
</evidence>
<feature type="binding site" evidence="16">
    <location>
        <position position="254"/>
    </location>
    <ligand>
        <name>NAD(+)</name>
        <dbReference type="ChEBI" id="CHEBI:57540"/>
    </ligand>
</feature>
<feature type="binding site" evidence="13">
    <location>
        <position position="139"/>
    </location>
    <ligand>
        <name>NADPH</name>
        <dbReference type="ChEBI" id="CHEBI:57783"/>
    </ligand>
</feature>
<evidence type="ECO:0000256" key="9">
    <source>
        <dbReference type="ARBA" id="ARBA00052716"/>
    </source>
</evidence>
<dbReference type="AlphaFoldDB" id="A0A7C8LF01"/>
<dbReference type="SUPFAM" id="SSF48179">
    <property type="entry name" value="6-phosphogluconate dehydrogenase C-terminal domain-like"/>
    <property type="match status" value="1"/>
</dbReference>
<keyword evidence="13" id="KW-0547">Nucleotide-binding</keyword>
<evidence type="ECO:0000256" key="7">
    <source>
        <dbReference type="ARBA" id="ARBA00023209"/>
    </source>
</evidence>
<feature type="active site" description="Proton acceptor" evidence="13 14">
    <location>
        <position position="190"/>
    </location>
</feature>
<feature type="binding site" evidence="13">
    <location>
        <position position="12"/>
    </location>
    <ligand>
        <name>NADPH</name>
        <dbReference type="ChEBI" id="CHEBI:57783"/>
    </ligand>
</feature>
<keyword evidence="21" id="KW-1185">Reference proteome</keyword>
<evidence type="ECO:0000256" key="16">
    <source>
        <dbReference type="PIRSR" id="PIRSR000114-3"/>
    </source>
</evidence>
<feature type="binding site" evidence="13">
    <location>
        <position position="278"/>
    </location>
    <ligand>
        <name>NADPH</name>
        <dbReference type="ChEBI" id="CHEBI:57783"/>
    </ligand>
</feature>
<evidence type="ECO:0000313" key="20">
    <source>
        <dbReference type="EMBL" id="KAE9637157.1"/>
    </source>
</evidence>
<dbReference type="NCBIfam" id="NF000941">
    <property type="entry name" value="PRK00094.1-3"/>
    <property type="match status" value="1"/>
</dbReference>
<comment type="subcellular location">
    <subcellularLocation>
        <location evidence="13">Cytoplasm</location>
    </subcellularLocation>
</comment>
<comment type="pathway">
    <text evidence="13">Membrane lipid metabolism; glycerophospholipid metabolism.</text>
</comment>
<keyword evidence="13" id="KW-0963">Cytoplasm</keyword>
<dbReference type="PIRSF" id="PIRSF000114">
    <property type="entry name" value="Glycerol-3-P_dh"/>
    <property type="match status" value="1"/>
</dbReference>
<feature type="binding site" evidence="13">
    <location>
        <position position="107"/>
    </location>
    <ligand>
        <name>NADPH</name>
        <dbReference type="ChEBI" id="CHEBI:57783"/>
    </ligand>
</feature>
<feature type="binding site" evidence="13">
    <location>
        <position position="107"/>
    </location>
    <ligand>
        <name>sn-glycerol 3-phosphate</name>
        <dbReference type="ChEBI" id="CHEBI:57597"/>
    </ligand>
</feature>
<evidence type="ECO:0000256" key="17">
    <source>
        <dbReference type="RuleBase" id="RU000437"/>
    </source>
</evidence>
<keyword evidence="6 13" id="KW-0443">Lipid metabolism</keyword>
<feature type="binding site" evidence="13">
    <location>
        <position position="50"/>
    </location>
    <ligand>
        <name>NADPH</name>
        <dbReference type="ChEBI" id="CHEBI:57783"/>
    </ligand>
</feature>
<feature type="binding site" evidence="15">
    <location>
        <begin position="254"/>
        <end position="255"/>
    </location>
    <ligand>
        <name>substrate</name>
    </ligand>
</feature>
<feature type="binding site" evidence="16">
    <location>
        <position position="139"/>
    </location>
    <ligand>
        <name>NAD(+)</name>
        <dbReference type="ChEBI" id="CHEBI:57540"/>
    </ligand>
</feature>
<sequence>MTQNVAVMGAGSWGTALAILLSKNGHNVTLWCYQEEERIMLEKSRENLSYLPGVLIPNNIHLTSDYEEALLDKKIIVITIPSKFIRSNMEKFSPYLKEDQIIVNASKGLENDTLLTMSQVISEVVPQCAVAVLSGPSHAEEVARDIPTACVISSKSKKVAELVQDVFMTPKFRVYTNPDLIGVELGGALKNVIALAAGIVDGLGFGDNTKAALMTRGMVEITRLGVAMGGDIQTFNGLSGIGDLIVTCTSMHSRNRRAGILIGQGKSLEEALKEVQMVVEGVHSAKAAYALSKKYNVEMPIIRQIIEVLFEGKSPKEAVVDLMLRDKRSEHQKEDIHWTHSVSWKDE</sequence>
<dbReference type="UniPathway" id="UPA00940"/>
<feature type="binding site" evidence="13">
    <location>
        <position position="135"/>
    </location>
    <ligand>
        <name>sn-glycerol 3-phosphate</name>
        <dbReference type="ChEBI" id="CHEBI:57597"/>
    </ligand>
</feature>
<dbReference type="EMBL" id="WSLF01000001">
    <property type="protein sequence ID" value="KAE9637157.1"/>
    <property type="molecule type" value="Genomic_DNA"/>
</dbReference>
<dbReference type="InterPro" id="IPR006109">
    <property type="entry name" value="G3P_DH_NAD-dep_C"/>
</dbReference>
<feature type="binding site" evidence="15">
    <location>
        <position position="107"/>
    </location>
    <ligand>
        <name>substrate</name>
    </ligand>
</feature>
<dbReference type="Gene3D" id="1.10.1040.10">
    <property type="entry name" value="N-(1-d-carboxylethyl)-l-norvaline Dehydrogenase, domain 2"/>
    <property type="match status" value="1"/>
</dbReference>
<dbReference type="GO" id="GO:0047952">
    <property type="term" value="F:glycerol-3-phosphate dehydrogenase [NAD(P)+] activity"/>
    <property type="evidence" value="ECO:0007669"/>
    <property type="project" value="UniProtKB-UniRule"/>
</dbReference>
<evidence type="ECO:0000256" key="4">
    <source>
        <dbReference type="ARBA" id="ARBA00023002"/>
    </source>
</evidence>
<feature type="binding site" evidence="13">
    <location>
        <position position="280"/>
    </location>
    <ligand>
        <name>NADPH</name>
        <dbReference type="ChEBI" id="CHEBI:57783"/>
    </ligand>
</feature>
<dbReference type="InterPro" id="IPR006168">
    <property type="entry name" value="G3P_DH_NAD-dep"/>
</dbReference>
<dbReference type="Proteomes" id="UP000483018">
    <property type="component" value="Unassembled WGS sequence"/>
</dbReference>
<dbReference type="GO" id="GO:0005975">
    <property type="term" value="P:carbohydrate metabolic process"/>
    <property type="evidence" value="ECO:0007669"/>
    <property type="project" value="InterPro"/>
</dbReference>
<accession>A0A7C8LF01</accession>
<protein>
    <recommendedName>
        <fullName evidence="11 13">Glycerol-3-phosphate dehydrogenase [NAD(P)+]</fullName>
        <ecNumber evidence="10 13">1.1.1.94</ecNumber>
    </recommendedName>
    <alternativeName>
        <fullName evidence="13">NAD(P)(+)-dependent glycerol-3-phosphate dehydrogenase</fullName>
    </alternativeName>
    <alternativeName>
        <fullName evidence="12 13">NAD(P)H-dependent dihydroxyacetone-phosphate reductase</fullName>
    </alternativeName>
</protein>
<dbReference type="InterPro" id="IPR008927">
    <property type="entry name" value="6-PGluconate_DH-like_C_sf"/>
</dbReference>
<feature type="binding site" evidence="16">
    <location>
        <begin position="9"/>
        <end position="14"/>
    </location>
    <ligand>
        <name>NAD(+)</name>
        <dbReference type="ChEBI" id="CHEBI:57540"/>
    </ligand>
</feature>
<evidence type="ECO:0000256" key="13">
    <source>
        <dbReference type="HAMAP-Rule" id="MF_00394"/>
    </source>
</evidence>
<evidence type="ECO:0000256" key="2">
    <source>
        <dbReference type="ARBA" id="ARBA00022516"/>
    </source>
</evidence>
<dbReference type="InterPro" id="IPR036291">
    <property type="entry name" value="NAD(P)-bd_dom_sf"/>
</dbReference>
<reference evidence="20 21" key="1">
    <citation type="submission" date="2019-12" db="EMBL/GenBank/DDBJ databases">
        <title>Defluviitalea raffinosedens, isolated from a biogas fermenter, genome sequencing and characterization.</title>
        <authorList>
            <person name="Rettenmaier R."/>
            <person name="Schneider M."/>
            <person name="Neuhaus K."/>
            <person name="Liebl W."/>
            <person name="Zverlov V."/>
        </authorList>
    </citation>
    <scope>NUCLEOTIDE SEQUENCE [LARGE SCALE GENOMIC DNA]</scope>
    <source>
        <strain evidence="20 21">249c-K6</strain>
    </source>
</reference>
<feature type="binding site" evidence="13">
    <location>
        <position position="254"/>
    </location>
    <ligand>
        <name>sn-glycerol 3-phosphate</name>
        <dbReference type="ChEBI" id="CHEBI:57597"/>
    </ligand>
</feature>
<evidence type="ECO:0000259" key="19">
    <source>
        <dbReference type="Pfam" id="PF07479"/>
    </source>
</evidence>
<dbReference type="PRINTS" id="PR00077">
    <property type="entry name" value="GPDHDRGNASE"/>
</dbReference>
<feature type="domain" description="Glycerol-3-phosphate dehydrogenase NAD-dependent N-terminal" evidence="18">
    <location>
        <begin position="4"/>
        <end position="159"/>
    </location>
</feature>
<dbReference type="GO" id="GO:0051287">
    <property type="term" value="F:NAD binding"/>
    <property type="evidence" value="ECO:0007669"/>
    <property type="project" value="InterPro"/>
</dbReference>
<feature type="binding site" evidence="13">
    <location>
        <position position="13"/>
    </location>
    <ligand>
        <name>NADPH</name>
        <dbReference type="ChEBI" id="CHEBI:57783"/>
    </ligand>
</feature>
<comment type="caution">
    <text evidence="20">The sequence shown here is derived from an EMBL/GenBank/DDBJ whole genome shotgun (WGS) entry which is preliminary data.</text>
</comment>